<gene>
    <name evidence="2" type="ORF">SAMN03080614_1002129</name>
</gene>
<dbReference type="EMBL" id="FOIF01000002">
    <property type="protein sequence ID" value="SES66941.1"/>
    <property type="molecule type" value="Genomic_DNA"/>
</dbReference>
<dbReference type="AlphaFoldDB" id="A0A1H9YDI4"/>
<protein>
    <submittedName>
        <fullName evidence="2">Uncharacterized protein</fullName>
    </submittedName>
</protein>
<keyword evidence="3" id="KW-1185">Reference proteome</keyword>
<sequence length="212" mass="23867">MTRGIRVFVLSILLVFIFSLSASASEVFVRKDYLATPKGSRSYSGQYTTGPLGVRTHWRFNATLQNSGYAYQIGLERLTEGRFVWRGSSDHRSSLTIKLTKTTIASATETSTISSKLGLSIPVNALKVSGEIGGSRTTSQTYTVTSTITHAHTLNRTSPAGRYSLKHTVYADRYRVNTDKRILRVWRSYSTNDQIYRYHTTTGDIDIWRHNL</sequence>
<evidence type="ECO:0000313" key="3">
    <source>
        <dbReference type="Proteomes" id="UP000243819"/>
    </source>
</evidence>
<feature type="signal peptide" evidence="1">
    <location>
        <begin position="1"/>
        <end position="24"/>
    </location>
</feature>
<name>A0A1H9YDI4_9FIRM</name>
<keyword evidence="1" id="KW-0732">Signal</keyword>
<accession>A0A1H9YDI4</accession>
<dbReference type="STRING" id="1120990.SAMN03080614_1002129"/>
<proteinExistence type="predicted"/>
<dbReference type="RefSeq" id="WP_091348279.1">
    <property type="nucleotide sequence ID" value="NZ_FOIF01000002.1"/>
</dbReference>
<organism evidence="2 3">
    <name type="scientific">Anaerobranca gottschalkii DSM 13577</name>
    <dbReference type="NCBI Taxonomy" id="1120990"/>
    <lineage>
        <taxon>Bacteria</taxon>
        <taxon>Bacillati</taxon>
        <taxon>Bacillota</taxon>
        <taxon>Clostridia</taxon>
        <taxon>Eubacteriales</taxon>
        <taxon>Proteinivoracaceae</taxon>
        <taxon>Anaerobranca</taxon>
    </lineage>
</organism>
<evidence type="ECO:0000256" key="1">
    <source>
        <dbReference type="SAM" id="SignalP"/>
    </source>
</evidence>
<feature type="chain" id="PRO_5017432484" evidence="1">
    <location>
        <begin position="25"/>
        <end position="212"/>
    </location>
</feature>
<evidence type="ECO:0000313" key="2">
    <source>
        <dbReference type="EMBL" id="SES66941.1"/>
    </source>
</evidence>
<reference evidence="3" key="1">
    <citation type="submission" date="2016-10" db="EMBL/GenBank/DDBJ databases">
        <authorList>
            <person name="Varghese N."/>
            <person name="Submissions S."/>
        </authorList>
    </citation>
    <scope>NUCLEOTIDE SEQUENCE [LARGE SCALE GENOMIC DNA]</scope>
    <source>
        <strain evidence="3">DSM 13577</strain>
    </source>
</reference>
<dbReference type="Proteomes" id="UP000243819">
    <property type="component" value="Unassembled WGS sequence"/>
</dbReference>